<dbReference type="InterPro" id="IPR001461">
    <property type="entry name" value="Aspartic_peptidase_A1"/>
</dbReference>
<dbReference type="STRING" id="71717.A0A4Y7U0T5"/>
<protein>
    <submittedName>
        <fullName evidence="8">Acid protease</fullName>
    </submittedName>
</protein>
<dbReference type="Pfam" id="PF13650">
    <property type="entry name" value="Asp_protease_2"/>
    <property type="match status" value="1"/>
</dbReference>
<dbReference type="SUPFAM" id="SSF50630">
    <property type="entry name" value="Acid proteases"/>
    <property type="match status" value="1"/>
</dbReference>
<dbReference type="PANTHER" id="PTHR47966:SF51">
    <property type="entry name" value="BETA-SITE APP-CLEAVING ENZYME, ISOFORM A-RELATED"/>
    <property type="match status" value="1"/>
</dbReference>
<comment type="caution">
    <text evidence="8">The sequence shown here is derived from an EMBL/GenBank/DDBJ whole genome shotgun (WGS) entry which is preliminary data.</text>
</comment>
<keyword evidence="3" id="KW-0378">Hydrolase</keyword>
<dbReference type="PANTHER" id="PTHR47966">
    <property type="entry name" value="BETA-SITE APP-CLEAVING ENZYME, ISOFORM A-RELATED"/>
    <property type="match status" value="1"/>
</dbReference>
<dbReference type="PRINTS" id="PR00792">
    <property type="entry name" value="PEPSIN"/>
</dbReference>
<organism evidence="8 9">
    <name type="scientific">Coprinellus micaceus</name>
    <name type="common">Glistening ink-cap mushroom</name>
    <name type="synonym">Coprinus micaceus</name>
    <dbReference type="NCBI Taxonomy" id="71717"/>
    <lineage>
        <taxon>Eukaryota</taxon>
        <taxon>Fungi</taxon>
        <taxon>Dikarya</taxon>
        <taxon>Basidiomycota</taxon>
        <taxon>Agaricomycotina</taxon>
        <taxon>Agaricomycetes</taxon>
        <taxon>Agaricomycetidae</taxon>
        <taxon>Agaricales</taxon>
        <taxon>Agaricineae</taxon>
        <taxon>Psathyrellaceae</taxon>
        <taxon>Coprinellus</taxon>
    </lineage>
</organism>
<keyword evidence="5" id="KW-0812">Transmembrane</keyword>
<dbReference type="InterPro" id="IPR001969">
    <property type="entry name" value="Aspartic_peptidase_AS"/>
</dbReference>
<keyword evidence="2 3" id="KW-0064">Aspartyl protease</keyword>
<dbReference type="PROSITE" id="PS51767">
    <property type="entry name" value="PEPTIDASE_A1"/>
    <property type="match status" value="1"/>
</dbReference>
<dbReference type="GO" id="GO:0004190">
    <property type="term" value="F:aspartic-type endopeptidase activity"/>
    <property type="evidence" value="ECO:0007669"/>
    <property type="project" value="UniProtKB-KW"/>
</dbReference>
<dbReference type="EMBL" id="QPFP01000001">
    <property type="protein sequence ID" value="TEB40040.1"/>
    <property type="molecule type" value="Genomic_DNA"/>
</dbReference>
<evidence type="ECO:0000259" key="7">
    <source>
        <dbReference type="PROSITE" id="PS51767"/>
    </source>
</evidence>
<evidence type="ECO:0000256" key="5">
    <source>
        <dbReference type="SAM" id="Phobius"/>
    </source>
</evidence>
<reference evidence="8 9" key="1">
    <citation type="journal article" date="2019" name="Nat. Ecol. Evol.">
        <title>Megaphylogeny resolves global patterns of mushroom evolution.</title>
        <authorList>
            <person name="Varga T."/>
            <person name="Krizsan K."/>
            <person name="Foldi C."/>
            <person name="Dima B."/>
            <person name="Sanchez-Garcia M."/>
            <person name="Sanchez-Ramirez S."/>
            <person name="Szollosi G.J."/>
            <person name="Szarkandi J.G."/>
            <person name="Papp V."/>
            <person name="Albert L."/>
            <person name="Andreopoulos W."/>
            <person name="Angelini C."/>
            <person name="Antonin V."/>
            <person name="Barry K.W."/>
            <person name="Bougher N.L."/>
            <person name="Buchanan P."/>
            <person name="Buyck B."/>
            <person name="Bense V."/>
            <person name="Catcheside P."/>
            <person name="Chovatia M."/>
            <person name="Cooper J."/>
            <person name="Damon W."/>
            <person name="Desjardin D."/>
            <person name="Finy P."/>
            <person name="Geml J."/>
            <person name="Haridas S."/>
            <person name="Hughes K."/>
            <person name="Justo A."/>
            <person name="Karasinski D."/>
            <person name="Kautmanova I."/>
            <person name="Kiss B."/>
            <person name="Kocsube S."/>
            <person name="Kotiranta H."/>
            <person name="LaButti K.M."/>
            <person name="Lechner B.E."/>
            <person name="Liimatainen K."/>
            <person name="Lipzen A."/>
            <person name="Lukacs Z."/>
            <person name="Mihaltcheva S."/>
            <person name="Morgado L.N."/>
            <person name="Niskanen T."/>
            <person name="Noordeloos M.E."/>
            <person name="Ohm R.A."/>
            <person name="Ortiz-Santana B."/>
            <person name="Ovrebo C."/>
            <person name="Racz N."/>
            <person name="Riley R."/>
            <person name="Savchenko A."/>
            <person name="Shiryaev A."/>
            <person name="Soop K."/>
            <person name="Spirin V."/>
            <person name="Szebenyi C."/>
            <person name="Tomsovsky M."/>
            <person name="Tulloss R.E."/>
            <person name="Uehling J."/>
            <person name="Grigoriev I.V."/>
            <person name="Vagvolgyi C."/>
            <person name="Papp T."/>
            <person name="Martin F.M."/>
            <person name="Miettinen O."/>
            <person name="Hibbett D.S."/>
            <person name="Nagy L.G."/>
        </authorList>
    </citation>
    <scope>NUCLEOTIDE SEQUENCE [LARGE SCALE GENOMIC DNA]</scope>
    <source>
        <strain evidence="8 9">FP101781</strain>
    </source>
</reference>
<keyword evidence="3 8" id="KW-0645">Protease</keyword>
<evidence type="ECO:0000256" key="6">
    <source>
        <dbReference type="SAM" id="SignalP"/>
    </source>
</evidence>
<dbReference type="Pfam" id="PF00026">
    <property type="entry name" value="Asp"/>
    <property type="match status" value="1"/>
</dbReference>
<evidence type="ECO:0000256" key="4">
    <source>
        <dbReference type="SAM" id="MobiDB-lite"/>
    </source>
</evidence>
<dbReference type="Proteomes" id="UP000298030">
    <property type="component" value="Unassembled WGS sequence"/>
</dbReference>
<dbReference type="InterPro" id="IPR033121">
    <property type="entry name" value="PEPTIDASE_A1"/>
</dbReference>
<keyword evidence="6" id="KW-0732">Signal</keyword>
<feature type="domain" description="Peptidase A1" evidence="7">
    <location>
        <begin position="35"/>
        <end position="369"/>
    </location>
</feature>
<evidence type="ECO:0000256" key="2">
    <source>
        <dbReference type="ARBA" id="ARBA00022750"/>
    </source>
</evidence>
<keyword evidence="5" id="KW-0472">Membrane</keyword>
<dbReference type="Gene3D" id="2.40.70.10">
    <property type="entry name" value="Acid Proteases"/>
    <property type="match status" value="2"/>
</dbReference>
<dbReference type="PROSITE" id="PS00141">
    <property type="entry name" value="ASP_PROTEASE"/>
    <property type="match status" value="1"/>
</dbReference>
<dbReference type="OrthoDB" id="15189at2759"/>
<sequence>MAMWTATSLVVWSAVAAALDIRAPLNLTNAGDLSYYANIELNGKDFRVLVDTGSADLWVAGSVADSIDTGLQGEVKYAVGGVKGPIKMANFRLGTYIVPNQTFMLIEPDDQHPEGQGILGLGPSTGSFITDTLPSPTGSPMLYRYFHQNLTTPNYFTVLLGRDRDPTDDFSGAITIGEVLPEHADILDQPRLEIVRLPQHREDDQHLNILLDVDGLIGPDNLPIRVSSVVPIAEDKSRLTVVLDTGFTLPQVSRNVAEAIYGRFHGAEYVSVAGVGNTYILPCDSEVNVTFRFAGHAYPMHPLDMTMDPSALGLGSVQNSKGELSCVATFQPFSYDRGASPTYDMVLGMAFLRSVYTLFDYGDFIPSSDEKYPPYMQLLSITEPSEAHADFVAIRLGGIDVTPRPLTNSTKTRTDSGDEDEAKSKRTHAAAIGASVAVIGVLLIVAALMVARARRRKLR</sequence>
<feature type="region of interest" description="Disordered" evidence="4">
    <location>
        <begin position="404"/>
        <end position="424"/>
    </location>
</feature>
<gene>
    <name evidence="8" type="ORF">FA13DRAFT_1751167</name>
</gene>
<comment type="similarity">
    <text evidence="1 3">Belongs to the peptidase A1 family.</text>
</comment>
<keyword evidence="9" id="KW-1185">Reference proteome</keyword>
<evidence type="ECO:0000256" key="1">
    <source>
        <dbReference type="ARBA" id="ARBA00007447"/>
    </source>
</evidence>
<dbReference type="GO" id="GO:0006508">
    <property type="term" value="P:proteolysis"/>
    <property type="evidence" value="ECO:0007669"/>
    <property type="project" value="UniProtKB-KW"/>
</dbReference>
<proteinExistence type="inferred from homology"/>
<evidence type="ECO:0000313" key="8">
    <source>
        <dbReference type="EMBL" id="TEB40040.1"/>
    </source>
</evidence>
<feature type="transmembrane region" description="Helical" evidence="5">
    <location>
        <begin position="429"/>
        <end position="451"/>
    </location>
</feature>
<feature type="signal peptide" evidence="6">
    <location>
        <begin position="1"/>
        <end position="18"/>
    </location>
</feature>
<dbReference type="AlphaFoldDB" id="A0A4Y7U0T5"/>
<dbReference type="InterPro" id="IPR021109">
    <property type="entry name" value="Peptidase_aspartic_dom_sf"/>
</dbReference>
<dbReference type="InterPro" id="IPR034164">
    <property type="entry name" value="Pepsin-like_dom"/>
</dbReference>
<evidence type="ECO:0000256" key="3">
    <source>
        <dbReference type="RuleBase" id="RU000454"/>
    </source>
</evidence>
<dbReference type="CDD" id="cd05471">
    <property type="entry name" value="pepsin_like"/>
    <property type="match status" value="1"/>
</dbReference>
<feature type="chain" id="PRO_5021333681" evidence="6">
    <location>
        <begin position="19"/>
        <end position="459"/>
    </location>
</feature>
<evidence type="ECO:0000313" key="9">
    <source>
        <dbReference type="Proteomes" id="UP000298030"/>
    </source>
</evidence>
<name>A0A4Y7U0T5_COPMI</name>
<accession>A0A4Y7U0T5</accession>
<keyword evidence="5" id="KW-1133">Transmembrane helix</keyword>